<feature type="non-terminal residue" evidence="1">
    <location>
        <position position="1"/>
    </location>
</feature>
<dbReference type="Gene3D" id="2.130.10.10">
    <property type="entry name" value="YVTN repeat-like/Quinoprotein amine dehydrogenase"/>
    <property type="match status" value="1"/>
</dbReference>
<evidence type="ECO:0000313" key="2">
    <source>
        <dbReference type="Proteomes" id="UP000887116"/>
    </source>
</evidence>
<dbReference type="Proteomes" id="UP000887116">
    <property type="component" value="Unassembled WGS sequence"/>
</dbReference>
<sequence>MSPIKIKFVSRKISKVKFQPKSSSMFVTGSHNDDENKLCVWKFPAPVSSMNDDAENDVDDDPQVVSTMSFKGCVTDLK</sequence>
<proteinExistence type="predicted"/>
<gene>
    <name evidence="1" type="primary">Nup43</name>
    <name evidence="1" type="ORF">TNCT_622681</name>
</gene>
<reference evidence="1" key="1">
    <citation type="submission" date="2020-07" db="EMBL/GenBank/DDBJ databases">
        <title>Multicomponent nature underlies the extraordinary mechanical properties of spider dragline silk.</title>
        <authorList>
            <person name="Kono N."/>
            <person name="Nakamura H."/>
            <person name="Mori M."/>
            <person name="Yoshida Y."/>
            <person name="Ohtoshi R."/>
            <person name="Malay A.D."/>
            <person name="Moran D.A.P."/>
            <person name="Tomita M."/>
            <person name="Numata K."/>
            <person name="Arakawa K."/>
        </authorList>
    </citation>
    <scope>NUCLEOTIDE SEQUENCE</scope>
</reference>
<dbReference type="EMBL" id="BMAO01017575">
    <property type="protein sequence ID" value="GFR16688.1"/>
    <property type="molecule type" value="Genomic_DNA"/>
</dbReference>
<dbReference type="InterPro" id="IPR015943">
    <property type="entry name" value="WD40/YVTN_repeat-like_dom_sf"/>
</dbReference>
<organism evidence="1 2">
    <name type="scientific">Trichonephila clavata</name>
    <name type="common">Joro spider</name>
    <name type="synonym">Nephila clavata</name>
    <dbReference type="NCBI Taxonomy" id="2740835"/>
    <lineage>
        <taxon>Eukaryota</taxon>
        <taxon>Metazoa</taxon>
        <taxon>Ecdysozoa</taxon>
        <taxon>Arthropoda</taxon>
        <taxon>Chelicerata</taxon>
        <taxon>Arachnida</taxon>
        <taxon>Araneae</taxon>
        <taxon>Araneomorphae</taxon>
        <taxon>Entelegynae</taxon>
        <taxon>Araneoidea</taxon>
        <taxon>Nephilidae</taxon>
        <taxon>Trichonephila</taxon>
    </lineage>
</organism>
<accession>A0A8X6J9V2</accession>
<comment type="caution">
    <text evidence="1">The sequence shown here is derived from an EMBL/GenBank/DDBJ whole genome shotgun (WGS) entry which is preliminary data.</text>
</comment>
<keyword evidence="2" id="KW-1185">Reference proteome</keyword>
<protein>
    <submittedName>
        <fullName evidence="1">Nucleoporin Nup43</fullName>
    </submittedName>
</protein>
<evidence type="ECO:0000313" key="1">
    <source>
        <dbReference type="EMBL" id="GFR16688.1"/>
    </source>
</evidence>
<name>A0A8X6J9V2_TRICU</name>
<dbReference type="OrthoDB" id="9890280at2759"/>
<dbReference type="AlphaFoldDB" id="A0A8X6J9V2"/>